<dbReference type="AlphaFoldDB" id="A0A6G4WBA8"/>
<evidence type="ECO:0000313" key="1">
    <source>
        <dbReference type="EMBL" id="NGO51889.1"/>
    </source>
</evidence>
<dbReference type="Proteomes" id="UP001642900">
    <property type="component" value="Unassembled WGS sequence"/>
</dbReference>
<accession>A0A6G4WBA8</accession>
<organism evidence="1 2">
    <name type="scientific">Allomesorhizobium camelthorni</name>
    <dbReference type="NCBI Taxonomy" id="475069"/>
    <lineage>
        <taxon>Bacteria</taxon>
        <taxon>Pseudomonadati</taxon>
        <taxon>Pseudomonadota</taxon>
        <taxon>Alphaproteobacteria</taxon>
        <taxon>Hyphomicrobiales</taxon>
        <taxon>Phyllobacteriaceae</taxon>
        <taxon>Allomesorhizobium</taxon>
    </lineage>
</organism>
<comment type="caution">
    <text evidence="1">The sequence shown here is derived from an EMBL/GenBank/DDBJ whole genome shotgun (WGS) entry which is preliminary data.</text>
</comment>
<keyword evidence="2" id="KW-1185">Reference proteome</keyword>
<sequence length="79" mass="9098">MARRPIDTAPKDGSKVEVCWTDRDGQENQSVAHYRSLERLRMAGGDWDEADTGWWAYIDSETQKKISPHSWVSAEEDDE</sequence>
<dbReference type="EMBL" id="JAAKZF010000012">
    <property type="protein sequence ID" value="NGO51889.1"/>
    <property type="molecule type" value="Genomic_DNA"/>
</dbReference>
<reference evidence="1 2" key="1">
    <citation type="submission" date="2020-02" db="EMBL/GenBank/DDBJ databases">
        <title>Genome sequence of strain CCNWXJ40-4.</title>
        <authorList>
            <person name="Gao J."/>
            <person name="Sun J."/>
        </authorList>
    </citation>
    <scope>NUCLEOTIDE SEQUENCE [LARGE SCALE GENOMIC DNA]</scope>
    <source>
        <strain evidence="1 2">CCNWXJ 40-4</strain>
    </source>
</reference>
<dbReference type="RefSeq" id="WP_165027795.1">
    <property type="nucleotide sequence ID" value="NZ_JAAKZF010000012.1"/>
</dbReference>
<name>A0A6G4WBA8_9HYPH</name>
<proteinExistence type="predicted"/>
<evidence type="ECO:0000313" key="2">
    <source>
        <dbReference type="Proteomes" id="UP001642900"/>
    </source>
</evidence>
<gene>
    <name evidence="1" type="ORF">G6N73_11970</name>
</gene>
<protein>
    <submittedName>
        <fullName evidence="1">Uncharacterized protein</fullName>
    </submittedName>
</protein>